<sequence length="141" mass="16269">MLQRVRLLTSMKQDVGEWFSLMLSISPNAYNKDFLDLKCEEIKTRLSRNEINGEEFLKRIQMDIGKAADSIIPTQAKPPFRSAIKIPAKTNATPTGEDKKVEDEINIVKEIVYIKNKNNDDEFQLPKRKRSHKANKEIPPK</sequence>
<dbReference type="Proteomes" id="UP000807504">
    <property type="component" value="Unassembled WGS sequence"/>
</dbReference>
<protein>
    <submittedName>
        <fullName evidence="1">Uncharacterized protein</fullName>
    </submittedName>
</protein>
<reference evidence="1" key="1">
    <citation type="journal article" date="2020" name="bioRxiv">
        <title>Chromosome-level reference genome of the European wasp spider Argiope bruennichi: a resource for studies on range expansion and evolutionary adaptation.</title>
        <authorList>
            <person name="Sheffer M.M."/>
            <person name="Hoppe A."/>
            <person name="Krehenwinkel H."/>
            <person name="Uhl G."/>
            <person name="Kuss A.W."/>
            <person name="Jensen L."/>
            <person name="Jensen C."/>
            <person name="Gillespie R.G."/>
            <person name="Hoff K.J."/>
            <person name="Prost S."/>
        </authorList>
    </citation>
    <scope>NUCLEOTIDE SEQUENCE</scope>
</reference>
<organism evidence="1 2">
    <name type="scientific">Argiope bruennichi</name>
    <name type="common">Wasp spider</name>
    <name type="synonym">Aranea bruennichi</name>
    <dbReference type="NCBI Taxonomy" id="94029"/>
    <lineage>
        <taxon>Eukaryota</taxon>
        <taxon>Metazoa</taxon>
        <taxon>Ecdysozoa</taxon>
        <taxon>Arthropoda</taxon>
        <taxon>Chelicerata</taxon>
        <taxon>Arachnida</taxon>
        <taxon>Araneae</taxon>
        <taxon>Araneomorphae</taxon>
        <taxon>Entelegynae</taxon>
        <taxon>Araneoidea</taxon>
        <taxon>Araneidae</taxon>
        <taxon>Argiope</taxon>
    </lineage>
</organism>
<evidence type="ECO:0000313" key="2">
    <source>
        <dbReference type="Proteomes" id="UP000807504"/>
    </source>
</evidence>
<keyword evidence="2" id="KW-1185">Reference proteome</keyword>
<dbReference type="EMBL" id="JABXBU010002072">
    <property type="protein sequence ID" value="KAF8778048.1"/>
    <property type="molecule type" value="Genomic_DNA"/>
</dbReference>
<gene>
    <name evidence="1" type="ORF">HNY73_014816</name>
</gene>
<proteinExistence type="predicted"/>
<accession>A0A8T0ERE9</accession>
<reference evidence="1" key="2">
    <citation type="submission" date="2020-06" db="EMBL/GenBank/DDBJ databases">
        <authorList>
            <person name="Sheffer M."/>
        </authorList>
    </citation>
    <scope>NUCLEOTIDE SEQUENCE</scope>
</reference>
<evidence type="ECO:0000313" key="1">
    <source>
        <dbReference type="EMBL" id="KAF8778048.1"/>
    </source>
</evidence>
<dbReference type="AlphaFoldDB" id="A0A8T0ERE9"/>
<name>A0A8T0ERE9_ARGBR</name>
<comment type="caution">
    <text evidence="1">The sequence shown here is derived from an EMBL/GenBank/DDBJ whole genome shotgun (WGS) entry which is preliminary data.</text>
</comment>